<evidence type="ECO:0000256" key="1">
    <source>
        <dbReference type="SAM" id="MobiDB-lite"/>
    </source>
</evidence>
<evidence type="ECO:0000313" key="4">
    <source>
        <dbReference type="Proteomes" id="UP001189429"/>
    </source>
</evidence>
<dbReference type="Pfam" id="PF00787">
    <property type="entry name" value="PX"/>
    <property type="match status" value="1"/>
</dbReference>
<evidence type="ECO:0000313" key="3">
    <source>
        <dbReference type="EMBL" id="CAK0911723.1"/>
    </source>
</evidence>
<dbReference type="PROSITE" id="PS50195">
    <property type="entry name" value="PX"/>
    <property type="match status" value="1"/>
</dbReference>
<sequence length="179" mass="19394">MVVKLSIEGTTEDGGVRFYTVLVTNESGRSWTVEKRYSDFLALDERLKQDGALTTADLPPKAQHNALASVSFFDRRRGLLEAYLGHLAKQVLLIAQNRILHEFLEPRFEVPPPPPQASGGEEGGAPGSGGPTQDIEMVEVSNSFEDCSAAKPAPARTSRLSSPTGGRRRQGLSAPKEPH</sequence>
<dbReference type="InterPro" id="IPR036871">
    <property type="entry name" value="PX_dom_sf"/>
</dbReference>
<dbReference type="CDD" id="cd06093">
    <property type="entry name" value="PX_domain"/>
    <property type="match status" value="1"/>
</dbReference>
<feature type="compositionally biased region" description="Gly residues" evidence="1">
    <location>
        <begin position="120"/>
        <end position="130"/>
    </location>
</feature>
<organism evidence="3 4">
    <name type="scientific">Prorocentrum cordatum</name>
    <dbReference type="NCBI Taxonomy" id="2364126"/>
    <lineage>
        <taxon>Eukaryota</taxon>
        <taxon>Sar</taxon>
        <taxon>Alveolata</taxon>
        <taxon>Dinophyceae</taxon>
        <taxon>Prorocentrales</taxon>
        <taxon>Prorocentraceae</taxon>
        <taxon>Prorocentrum</taxon>
    </lineage>
</organism>
<evidence type="ECO:0000259" key="2">
    <source>
        <dbReference type="PROSITE" id="PS50195"/>
    </source>
</evidence>
<comment type="caution">
    <text evidence="3">The sequence shown here is derived from an EMBL/GenBank/DDBJ whole genome shotgun (WGS) entry which is preliminary data.</text>
</comment>
<dbReference type="Gene3D" id="3.30.1520.10">
    <property type="entry name" value="Phox-like domain"/>
    <property type="match status" value="1"/>
</dbReference>
<dbReference type="Proteomes" id="UP001189429">
    <property type="component" value="Unassembled WGS sequence"/>
</dbReference>
<accession>A0ABN9YFU8</accession>
<keyword evidence="4" id="KW-1185">Reference proteome</keyword>
<dbReference type="SUPFAM" id="SSF64268">
    <property type="entry name" value="PX domain"/>
    <property type="match status" value="1"/>
</dbReference>
<feature type="region of interest" description="Disordered" evidence="1">
    <location>
        <begin position="107"/>
        <end position="179"/>
    </location>
</feature>
<dbReference type="SMART" id="SM00312">
    <property type="entry name" value="PX"/>
    <property type="match status" value="1"/>
</dbReference>
<reference evidence="3" key="1">
    <citation type="submission" date="2023-10" db="EMBL/GenBank/DDBJ databases">
        <authorList>
            <person name="Chen Y."/>
            <person name="Shah S."/>
            <person name="Dougan E. K."/>
            <person name="Thang M."/>
            <person name="Chan C."/>
        </authorList>
    </citation>
    <scope>NUCLEOTIDE SEQUENCE [LARGE SCALE GENOMIC DNA]</scope>
</reference>
<protein>
    <recommendedName>
        <fullName evidence="2">PX domain-containing protein</fullName>
    </recommendedName>
</protein>
<dbReference type="InterPro" id="IPR001683">
    <property type="entry name" value="PX_dom"/>
</dbReference>
<gene>
    <name evidence="3" type="ORF">PCOR1329_LOCUS85500</name>
</gene>
<dbReference type="EMBL" id="CAUYUJ010022626">
    <property type="protein sequence ID" value="CAK0911723.1"/>
    <property type="molecule type" value="Genomic_DNA"/>
</dbReference>
<name>A0ABN9YFU8_9DINO</name>
<feature type="domain" description="PX" evidence="2">
    <location>
        <begin position="1"/>
        <end position="110"/>
    </location>
</feature>
<proteinExistence type="predicted"/>